<dbReference type="Pfam" id="PF14325">
    <property type="entry name" value="DUF4383"/>
    <property type="match status" value="1"/>
</dbReference>
<sequence length="155" mass="16573">MAHNPVNHPLRPLYRALGALTGIYLVLFGILGAITTAGDGLFGDSDERVLGQGTNLFWSIVTVLIGAIVLVATVLGRNSDTVVDKYFGWGLLVVGSYELAAIRTDANFLDFSVSTVVVTYLIGLVLIMAAYYSKVGPSEQTGAPRQARERQAQNA</sequence>
<comment type="caution">
    <text evidence="2">The sequence shown here is derived from an EMBL/GenBank/DDBJ whole genome shotgun (WGS) entry which is preliminary data.</text>
</comment>
<feature type="transmembrane region" description="Helical" evidence="1">
    <location>
        <begin position="12"/>
        <end position="36"/>
    </location>
</feature>
<organism evidence="2 3">
    <name type="scientific">Actinoplanes nipponensis</name>
    <dbReference type="NCBI Taxonomy" id="135950"/>
    <lineage>
        <taxon>Bacteria</taxon>
        <taxon>Bacillati</taxon>
        <taxon>Actinomycetota</taxon>
        <taxon>Actinomycetes</taxon>
        <taxon>Micromonosporales</taxon>
        <taxon>Micromonosporaceae</taxon>
        <taxon>Actinoplanes</taxon>
    </lineage>
</organism>
<feature type="transmembrane region" description="Helical" evidence="1">
    <location>
        <begin position="108"/>
        <end position="132"/>
    </location>
</feature>
<dbReference type="AlphaFoldDB" id="A0A919JID0"/>
<evidence type="ECO:0000256" key="1">
    <source>
        <dbReference type="SAM" id="Phobius"/>
    </source>
</evidence>
<protein>
    <recommendedName>
        <fullName evidence="4">DUF4383 domain-containing protein</fullName>
    </recommendedName>
</protein>
<keyword evidence="1" id="KW-0812">Transmembrane</keyword>
<name>A0A919JID0_9ACTN</name>
<gene>
    <name evidence="2" type="ORF">Ani05nite_37320</name>
</gene>
<reference evidence="2" key="1">
    <citation type="submission" date="2021-01" db="EMBL/GenBank/DDBJ databases">
        <title>Whole genome shotgun sequence of Actinoplanes nipponensis NBRC 14063.</title>
        <authorList>
            <person name="Komaki H."/>
            <person name="Tamura T."/>
        </authorList>
    </citation>
    <scope>NUCLEOTIDE SEQUENCE</scope>
    <source>
        <strain evidence="2">NBRC 14063</strain>
    </source>
</reference>
<keyword evidence="1" id="KW-0472">Membrane</keyword>
<accession>A0A919JID0</accession>
<keyword evidence="3" id="KW-1185">Reference proteome</keyword>
<evidence type="ECO:0000313" key="2">
    <source>
        <dbReference type="EMBL" id="GIE50198.1"/>
    </source>
</evidence>
<dbReference type="Proteomes" id="UP000647172">
    <property type="component" value="Unassembled WGS sequence"/>
</dbReference>
<evidence type="ECO:0000313" key="3">
    <source>
        <dbReference type="Proteomes" id="UP000647172"/>
    </source>
</evidence>
<dbReference type="EMBL" id="BOMQ01000045">
    <property type="protein sequence ID" value="GIE50198.1"/>
    <property type="molecule type" value="Genomic_DNA"/>
</dbReference>
<evidence type="ECO:0008006" key="4">
    <source>
        <dbReference type="Google" id="ProtNLM"/>
    </source>
</evidence>
<feature type="transmembrane region" description="Helical" evidence="1">
    <location>
        <begin position="56"/>
        <end position="74"/>
    </location>
</feature>
<keyword evidence="1" id="KW-1133">Transmembrane helix</keyword>
<proteinExistence type="predicted"/>